<accession>A0ABR7JSR5</accession>
<gene>
    <name evidence="1" type="ORF">H8923_14410</name>
</gene>
<organism evidence="1 2">
    <name type="scientific">Romboutsia faecis</name>
    <dbReference type="NCBI Taxonomy" id="2764597"/>
    <lineage>
        <taxon>Bacteria</taxon>
        <taxon>Bacillati</taxon>
        <taxon>Bacillota</taxon>
        <taxon>Clostridia</taxon>
        <taxon>Peptostreptococcales</taxon>
        <taxon>Peptostreptococcaceae</taxon>
        <taxon>Romboutsia</taxon>
    </lineage>
</organism>
<sequence>MELYRVKELIELARTYMQIGFTELDAIIKAEKELNDENISTTTNI</sequence>
<protein>
    <submittedName>
        <fullName evidence="1">Uncharacterized protein</fullName>
    </submittedName>
</protein>
<proteinExistence type="predicted"/>
<dbReference type="EMBL" id="JACRWE010000008">
    <property type="protein sequence ID" value="MBC5997952.1"/>
    <property type="molecule type" value="Genomic_DNA"/>
</dbReference>
<comment type="caution">
    <text evidence="1">The sequence shown here is derived from an EMBL/GenBank/DDBJ whole genome shotgun (WGS) entry which is preliminary data.</text>
</comment>
<dbReference type="RefSeq" id="WP_153972634.1">
    <property type="nucleotide sequence ID" value="NZ_JACRWE010000008.1"/>
</dbReference>
<evidence type="ECO:0000313" key="1">
    <source>
        <dbReference type="EMBL" id="MBC5997952.1"/>
    </source>
</evidence>
<keyword evidence="2" id="KW-1185">Reference proteome</keyword>
<dbReference type="Proteomes" id="UP000609849">
    <property type="component" value="Unassembled WGS sequence"/>
</dbReference>
<name>A0ABR7JSR5_9FIRM</name>
<reference evidence="1 2" key="1">
    <citation type="submission" date="2020-08" db="EMBL/GenBank/DDBJ databases">
        <authorList>
            <person name="Liu C."/>
            <person name="Sun Q."/>
        </authorList>
    </citation>
    <scope>NUCLEOTIDE SEQUENCE [LARGE SCALE GENOMIC DNA]</scope>
    <source>
        <strain evidence="1 2">NSJ-18</strain>
    </source>
</reference>
<evidence type="ECO:0000313" key="2">
    <source>
        <dbReference type="Proteomes" id="UP000609849"/>
    </source>
</evidence>